<dbReference type="PROSITE" id="PS50294">
    <property type="entry name" value="WD_REPEATS_REGION"/>
    <property type="match status" value="1"/>
</dbReference>
<feature type="region of interest" description="Disordered" evidence="2">
    <location>
        <begin position="1296"/>
        <end position="1358"/>
    </location>
</feature>
<feature type="compositionally biased region" description="Polar residues" evidence="2">
    <location>
        <begin position="1435"/>
        <end position="1451"/>
    </location>
</feature>
<dbReference type="SUPFAM" id="SSF50978">
    <property type="entry name" value="WD40 repeat-like"/>
    <property type="match status" value="2"/>
</dbReference>
<feature type="compositionally biased region" description="Low complexity" evidence="2">
    <location>
        <begin position="1125"/>
        <end position="1137"/>
    </location>
</feature>
<accession>A0A176VI37</accession>
<name>A0A176VI37_MARPO</name>
<feature type="compositionally biased region" description="Low complexity" evidence="2">
    <location>
        <begin position="950"/>
        <end position="963"/>
    </location>
</feature>
<dbReference type="InterPro" id="IPR056162">
    <property type="entry name" value="WD40_MABP1-WDR62_2nd"/>
</dbReference>
<reference evidence="4" key="2">
    <citation type="journal article" date="2019" name="Curr. Biol.">
        <title>Chromatin organization in early land plants reveals an ancestral association between H3K27me3, transposons, and constitutive heterochromatin.</title>
        <authorList>
            <person name="Montgomery S.A."/>
            <person name="Tanizawa Y."/>
            <person name="Galik B."/>
            <person name="Wang N."/>
            <person name="Ito T."/>
            <person name="Mochizuki T."/>
            <person name="Akimcheva S."/>
            <person name="Bowman J."/>
            <person name="Cognat V."/>
            <person name="Drouard L."/>
            <person name="Ekker H."/>
            <person name="Houng S."/>
            <person name="Kohchi T."/>
            <person name="Lin S."/>
            <person name="Liu L.D."/>
            <person name="Nakamura Y."/>
            <person name="Valeeva L.R."/>
            <person name="Shakirov E.V."/>
            <person name="Shippen D.E."/>
            <person name="Wei W."/>
            <person name="Yagura M."/>
            <person name="Yamaoka S."/>
            <person name="Yamato K.T."/>
            <person name="Liu C."/>
            <person name="Berger F."/>
        </authorList>
    </citation>
    <scope>NUCLEOTIDE SEQUENCE [LARGE SCALE GENOMIC DNA]</scope>
    <source>
        <strain evidence="4">Tak-1</strain>
    </source>
</reference>
<evidence type="ECO:0000313" key="5">
    <source>
        <dbReference type="EMBL" id="OAE20063.1"/>
    </source>
</evidence>
<dbReference type="InterPro" id="IPR001680">
    <property type="entry name" value="WD40_rpt"/>
</dbReference>
<evidence type="ECO:0000313" key="4">
    <source>
        <dbReference type="EMBL" id="BBM97097.1"/>
    </source>
</evidence>
<gene>
    <name evidence="5" type="ORF">AXG93_2584s1470</name>
    <name evidence="4" type="ORF">Mp_1g03000</name>
</gene>
<keyword evidence="6" id="KW-1185">Reference proteome</keyword>
<dbReference type="Pfam" id="PF24782">
    <property type="entry name" value="WD40_MABP1-WDR62_2nd"/>
    <property type="match status" value="1"/>
</dbReference>
<feature type="compositionally biased region" description="Basic and acidic residues" evidence="2">
    <location>
        <begin position="1413"/>
        <end position="1427"/>
    </location>
</feature>
<evidence type="ECO:0000313" key="7">
    <source>
        <dbReference type="Proteomes" id="UP001162541"/>
    </source>
</evidence>
<dbReference type="PANTHER" id="PTHR45589:SF1">
    <property type="entry name" value="WD REPEAT DOMAIN 62, ISOFORM G"/>
    <property type="match status" value="1"/>
</dbReference>
<feature type="compositionally biased region" description="Basic and acidic residues" evidence="2">
    <location>
        <begin position="1138"/>
        <end position="1149"/>
    </location>
</feature>
<dbReference type="InterPro" id="IPR052779">
    <property type="entry name" value="WDR62"/>
</dbReference>
<feature type="compositionally biased region" description="Polar residues" evidence="2">
    <location>
        <begin position="1028"/>
        <end position="1037"/>
    </location>
</feature>
<dbReference type="InterPro" id="IPR036322">
    <property type="entry name" value="WD40_repeat_dom_sf"/>
</dbReference>
<feature type="region of interest" description="Disordered" evidence="2">
    <location>
        <begin position="1522"/>
        <end position="1563"/>
    </location>
</feature>
<dbReference type="Gene3D" id="2.130.10.10">
    <property type="entry name" value="YVTN repeat-like/Quinoprotein amine dehydrogenase"/>
    <property type="match status" value="4"/>
</dbReference>
<feature type="repeat" description="WD" evidence="1">
    <location>
        <begin position="414"/>
        <end position="436"/>
    </location>
</feature>
<dbReference type="Proteomes" id="UP000077202">
    <property type="component" value="Unassembled WGS sequence"/>
</dbReference>
<feature type="region of interest" description="Disordered" evidence="2">
    <location>
        <begin position="1007"/>
        <end position="1050"/>
    </location>
</feature>
<feature type="region of interest" description="Disordered" evidence="2">
    <location>
        <begin position="1227"/>
        <end position="1251"/>
    </location>
</feature>
<dbReference type="PANTHER" id="PTHR45589">
    <property type="entry name" value="WD REPEAT DOMAIN 62, ISOFORM G"/>
    <property type="match status" value="1"/>
</dbReference>
<feature type="repeat" description="WD" evidence="1">
    <location>
        <begin position="712"/>
        <end position="745"/>
    </location>
</feature>
<dbReference type="SMART" id="SM00320">
    <property type="entry name" value="WD40"/>
    <property type="match status" value="11"/>
</dbReference>
<dbReference type="Pfam" id="PF00400">
    <property type="entry name" value="WD40"/>
    <property type="match status" value="1"/>
</dbReference>
<dbReference type="EMBL" id="AP019866">
    <property type="protein sequence ID" value="BBM97097.1"/>
    <property type="molecule type" value="Genomic_DNA"/>
</dbReference>
<feature type="region of interest" description="Disordered" evidence="2">
    <location>
        <begin position="865"/>
        <end position="892"/>
    </location>
</feature>
<evidence type="ECO:0000259" key="3">
    <source>
        <dbReference type="Pfam" id="PF24782"/>
    </source>
</evidence>
<feature type="compositionally biased region" description="Basic and acidic residues" evidence="2">
    <location>
        <begin position="1381"/>
        <end position="1406"/>
    </location>
</feature>
<feature type="compositionally biased region" description="Polar residues" evidence="2">
    <location>
        <begin position="938"/>
        <end position="949"/>
    </location>
</feature>
<evidence type="ECO:0000256" key="2">
    <source>
        <dbReference type="SAM" id="MobiDB-lite"/>
    </source>
</evidence>
<protein>
    <recommendedName>
        <fullName evidence="3">MABP1/WDR62 second WD40 domain-containing protein</fullName>
    </recommendedName>
</protein>
<evidence type="ECO:0000313" key="6">
    <source>
        <dbReference type="Proteomes" id="UP000077202"/>
    </source>
</evidence>
<proteinExistence type="predicted"/>
<feature type="region of interest" description="Disordered" evidence="2">
    <location>
        <begin position="938"/>
        <end position="971"/>
    </location>
</feature>
<feature type="domain" description="MABP1/WDR62 second WD40" evidence="3">
    <location>
        <begin position="386"/>
        <end position="745"/>
    </location>
</feature>
<feature type="region of interest" description="Disordered" evidence="2">
    <location>
        <begin position="1376"/>
        <end position="1451"/>
    </location>
</feature>
<dbReference type="EMBL" id="LVLJ01003709">
    <property type="protein sequence ID" value="OAE20063.1"/>
    <property type="molecule type" value="Genomic_DNA"/>
</dbReference>
<reference evidence="7" key="3">
    <citation type="journal article" date="2020" name="Curr. Biol.">
        <title>Chromatin organization in early land plants reveals an ancestral association between H3K27me3, transposons, and constitutive heterochromatin.</title>
        <authorList>
            <person name="Montgomery S.A."/>
            <person name="Tanizawa Y."/>
            <person name="Galik B."/>
            <person name="Wang N."/>
            <person name="Ito T."/>
            <person name="Mochizuki T."/>
            <person name="Akimcheva S."/>
            <person name="Bowman J.L."/>
            <person name="Cognat V."/>
            <person name="Marechal-Drouard L."/>
            <person name="Ekker H."/>
            <person name="Hong S.F."/>
            <person name="Kohchi T."/>
            <person name="Lin S.S."/>
            <person name="Liu L.D."/>
            <person name="Nakamura Y."/>
            <person name="Valeeva L.R."/>
            <person name="Shakirov E.V."/>
            <person name="Shippen D.E."/>
            <person name="Wei W.L."/>
            <person name="Yagura M."/>
            <person name="Yamaoka S."/>
            <person name="Yamato K.T."/>
            <person name="Liu C."/>
            <person name="Berger F."/>
        </authorList>
    </citation>
    <scope>NUCLEOTIDE SEQUENCE [LARGE SCALE GENOMIC DNA]</scope>
    <source>
        <strain evidence="7">Tak-1</strain>
    </source>
</reference>
<reference evidence="5 6" key="1">
    <citation type="submission" date="2016-03" db="EMBL/GenBank/DDBJ databases">
        <title>Mechanisms controlling the formation of the plant cell surface in tip-growing cells are functionally conserved among land plants.</title>
        <authorList>
            <person name="Honkanen S."/>
            <person name="Jones V.A."/>
            <person name="Morieri G."/>
            <person name="Champion C."/>
            <person name="Hetherington A.J."/>
            <person name="Kelly S."/>
            <person name="Saint-Marcoux D."/>
            <person name="Proust H."/>
            <person name="Prescott H."/>
            <person name="Dolan L."/>
        </authorList>
    </citation>
    <scope>NUCLEOTIDE SEQUENCE [LARGE SCALE GENOMIC DNA]</scope>
    <source>
        <strain evidence="6">cv. Tak-1 and cv. Tak-2</strain>
        <tissue evidence="5">Whole gametophyte</tissue>
    </source>
</reference>
<keyword evidence="1" id="KW-0853">WD repeat</keyword>
<organism evidence="5 6">
    <name type="scientific">Marchantia polymorpha subsp. ruderalis</name>
    <dbReference type="NCBI Taxonomy" id="1480154"/>
    <lineage>
        <taxon>Eukaryota</taxon>
        <taxon>Viridiplantae</taxon>
        <taxon>Streptophyta</taxon>
        <taxon>Embryophyta</taxon>
        <taxon>Marchantiophyta</taxon>
        <taxon>Marchantiopsida</taxon>
        <taxon>Marchantiidae</taxon>
        <taxon>Marchantiales</taxon>
        <taxon>Marchantiaceae</taxon>
        <taxon>Marchantia</taxon>
    </lineage>
</organism>
<feature type="compositionally biased region" description="Low complexity" evidence="2">
    <location>
        <begin position="1340"/>
        <end position="1358"/>
    </location>
</feature>
<dbReference type="PROSITE" id="PS50082">
    <property type="entry name" value="WD_REPEATS_2"/>
    <property type="match status" value="2"/>
</dbReference>
<feature type="compositionally biased region" description="Basic and acidic residues" evidence="2">
    <location>
        <begin position="1038"/>
        <end position="1049"/>
    </location>
</feature>
<dbReference type="Proteomes" id="UP001162541">
    <property type="component" value="Chromosome 1"/>
</dbReference>
<feature type="region of interest" description="Disordered" evidence="2">
    <location>
        <begin position="1123"/>
        <end position="1173"/>
    </location>
</feature>
<evidence type="ECO:0000256" key="1">
    <source>
        <dbReference type="PROSITE-ProRule" id="PRU00221"/>
    </source>
</evidence>
<feature type="compositionally biased region" description="Polar residues" evidence="2">
    <location>
        <begin position="1325"/>
        <end position="1339"/>
    </location>
</feature>
<dbReference type="InterPro" id="IPR015943">
    <property type="entry name" value="WD40/YVTN_repeat-like_dom_sf"/>
</dbReference>
<feature type="compositionally biased region" description="Basic and acidic residues" evidence="2">
    <location>
        <begin position="1297"/>
        <end position="1309"/>
    </location>
</feature>
<sequence length="1741" mass="188201">MRLVRRKSRKPEASKLDLERVIGLTTSNANGLASNPATGDIAYIAGCVVVVYNVKSNSQTKFLTSTKSQKAFSCVAYSYSGGKFIAAGETGHQPAVVVWEASTGASVADLRTHKYGVSCVEFSPNGKYLLSVGVPHDGFLCLWDWKGGVLLIKTRSTAATLLTSSVHFSSDGSYFVTGGTKHLKHWTIGGQGQGGRARSAGGLGTIALEGRPVKLGSQMRSSFAAISCARPLKDTIGTSDTQPLYALTTAGVLCLLHCGVAVEKWVDLRVRRGYGLAVSETHIACSCSDGIVRVFLQLSLAYAATMPRPAPYGFHGLTDGNAGMVLAMGQRLQPGINFPDAVACQFLHEGQKLAVIYGDHSLFIWDVGNFNKIGKHRAFLSHSGCIWDLKNLPTWQSESADLETTERDGAAGAIATCSADGSIRIWNMSLGEEAEHLASPGPEARPGNIYSKELLGVLYLDPTVELKDKCTGGGSEDDFVDTTQGFRSICVSPDGLHLAAGDRSGNLRVYDLETMKLISFQEAHDAEILSLSFTAVMEDKIPAKNEDFEPPLLLASGGRDRLIHVYDVRRDYDVIETLDDHSASITAVKFRCNGSKLLSCSADKSVVFRNVVSSPTGCKSVRYHQEVAPRGTIYDLDVDTSEKFVVTVGQDKKINVLNLASGKPVRCFKPEGDAGEAIKVQFDPSGAYVVCSHTDKCLRIYEFSTGELIAQAAGHAEVITGVTFMPDCQRLVSVSGDSCIFVWKLPVGMTRAMKKRCATQAECQSPRRSRALSRSSKNPLCGLRLSRSILPKTDLTDEIPKSTKKEHGLNAEFELEGVALTFETKVHDDGMEDVITKDSSVVQKEDDETPTFKFSVSRLPTWAQAKVAQEGRSGSGGKHGQEKEKSPFQSSFESRWAERLGTGGYKLFSEFMEELTPPATIRPSEFGTRRRFTLEGGATTTVVSHNTPNSVISQQSDSSSKSSPTDPPRKETVWKTVHTVFFDELDFPQDESPSNHGVLLTMTAAHDEERDSENPLARKRSEAPCILSESSQASVTSKADREKQPKVRDDDEDGVVVYLSDNELETVIIETQRPQLDHFIEGKEDEKKVHFGNPPVVTPVQTSVCNADTEGLEVFAVLRNQDTGSSDVSQSSSVCSHESTKHIDIEGEGRVSSPKKSAASGADDEMASDIVPSSPCADPFVSLGELSVNMLLKSAPPSTARRSFSSKFFANSSSGLPGISLNPNISSGLRKTSDGDTGLLQDDDLDSNPGRLLAAERERLKLRERQDKMAVEVQRMRERLVNLGIAVAEIANDGEPFECRKGAGDERQSEQTSPTSETPDCMPSASPSLVQESNNERVLSTQSSTTIPLSSSSSHNVNSTPSVFSFAQFCKIPNFPRKLHSGKDGHEERTLKAEKKAPESILREGETVASPIGERESRPADTCKNGKELGPNKSPKISTSSNSGLRTDTQPVLPNNLSGFHPSAGLQNSPLQSTSMSFLSVDDDLSSGESYAATYHGCSLKEEIVEMTVTCTGAGWDFSPMELTDHDEGADAAHSGSEISEQEVEQNGPSCPPSEATIDSPLSEPAMPIFLPRCKQVSNPLQDYTNALQELVEAADRASMLFEQVRNARSGQSTSAISNHEDDSTSQMLLPKAFEKVQKLVQEAGPIDFLNRSASVELRGRSDMPMSAVTSSDQCFLFQRSSGNGGISFSRPQTGVSVASESLSSVDIDSFIDRYSTQFSQTLASQVLALVRSGLDETKTS</sequence>